<keyword evidence="3" id="KW-0238">DNA-binding</keyword>
<dbReference type="InterPro" id="IPR011990">
    <property type="entry name" value="TPR-like_helical_dom_sf"/>
</dbReference>
<dbReference type="Gene3D" id="3.40.50.300">
    <property type="entry name" value="P-loop containing nucleotide triphosphate hydrolases"/>
    <property type="match status" value="1"/>
</dbReference>
<dbReference type="InterPro" id="IPR051677">
    <property type="entry name" value="AfsR-DnrI-RedD_regulator"/>
</dbReference>
<dbReference type="GO" id="GO:0003677">
    <property type="term" value="F:DNA binding"/>
    <property type="evidence" value="ECO:0007669"/>
    <property type="project" value="UniProtKB-KW"/>
</dbReference>
<dbReference type="PANTHER" id="PTHR35807">
    <property type="entry name" value="TRANSCRIPTIONAL REGULATOR REDD-RELATED"/>
    <property type="match status" value="1"/>
</dbReference>
<sequence>MALTLAKLTRPDVGDALLRERLFTQLDAARKRSLVWINAPAGAGKTTLVSSYIESKNERDLWYQVDKGDADMTTFFHYLGQAVKSASRSRKKMPTLTPEYQLGVPEFTRNYFRDAFSRLQTPALMVLDNFQDVGEGAELYDMLAGAFAEIPKGINVIIISRTEPPAPFARLRANQQLSQINWADLQFTLDEELAITRQRYPDRNITKQQLQKLNTHIRGWISGLILLLEQGVELDEVEFENKELSQEYLFDYFATEIFHKIDEQTQQFLIKTSMLPKMTASICKQLTGNRAASKILSELARKQYFTVRHGVFKPNYEYHPLFREFLQSRAEESFAQSEYKNLQSTAGILLAKEGDIDNAMSLLERGENWPAMSELILKYAKEQIELGRNRQISRWIEALPEDVIEQQPWLIYWHGMSRLQYENNAARDVFEKAYAQFKLEKNALGLYLSWCGIADSYVFVFDSFAGADRWVKELEWLQQTYPDPHSMEARGRLIFSASQLIFWIQPNHPLLPKWMGQMEKIYRFVPNKFLVIMSSVQLSVYYSQVGEISKVRNISKRIEKLIPSVSHSPLLKSLLLLTSYANDWMTADFELSYEFIDRSQETLKNEGIKIFSGLMLAHALYHAACKNNLPRFKMLLDMYGEIVVNESILDYGHYQFHCCYYEILCGNYERAIQYGKVVIELVDQANAPLPQWVSHCLLAFAYIESSQFELAQKQLKNAQNIIDEIKTPGSIWAYRMMCSYLAFKLNNQQDMLTHLQVCFRLGREKDIKASAVWPPIMVSTLCGLALEHNIEPDYARSMIQIYNYTPKDSLHVGEHWPWPLKIYTLGRFSVSLNDKPLETETRPFDILKALLAFGGRDVHEEKIMDALWPEAEGDQAQASFKTSLHRLRKVLGEQNVLILKNHQLSLNEQYAWVDAWVMNRLFESAQQSLKTKDAAKSNELAGQLIQHYRGHFFASEHNSWVIHQRESLRLRFIRHTLALAQAIENEDSQIAIQCYQRLLETDTLIEEAYQGLIRCYQAQGRQAEARASYEKCVALFDSINGSSPSSATTNLLKE</sequence>
<evidence type="ECO:0000256" key="1">
    <source>
        <dbReference type="ARBA" id="ARBA00005820"/>
    </source>
</evidence>
<evidence type="ECO:0000256" key="3">
    <source>
        <dbReference type="ARBA" id="ARBA00023125"/>
    </source>
</evidence>
<gene>
    <name evidence="6" type="ORF">MNBD_GAMMA08-213</name>
</gene>
<evidence type="ECO:0000256" key="2">
    <source>
        <dbReference type="ARBA" id="ARBA00022737"/>
    </source>
</evidence>
<dbReference type="Gene3D" id="1.25.20.10">
    <property type="entry name" value="Bacterial muramidases"/>
    <property type="match status" value="1"/>
</dbReference>
<dbReference type="Pfam" id="PF03704">
    <property type="entry name" value="BTAD"/>
    <property type="match status" value="1"/>
</dbReference>
<dbReference type="PANTHER" id="PTHR35807:SF2">
    <property type="entry name" value="TRANSCRIPTIONAL ACTIVATOR DOMAIN"/>
    <property type="match status" value="1"/>
</dbReference>
<dbReference type="InterPro" id="IPR036388">
    <property type="entry name" value="WH-like_DNA-bd_sf"/>
</dbReference>
<dbReference type="InterPro" id="IPR027417">
    <property type="entry name" value="P-loop_NTPase"/>
</dbReference>
<dbReference type="InterPro" id="IPR001867">
    <property type="entry name" value="OmpR/PhoB-type_DNA-bd"/>
</dbReference>
<reference evidence="6" key="1">
    <citation type="submission" date="2018-06" db="EMBL/GenBank/DDBJ databases">
        <authorList>
            <person name="Zhirakovskaya E."/>
        </authorList>
    </citation>
    <scope>NUCLEOTIDE SEQUENCE</scope>
</reference>
<dbReference type="SMART" id="SM01043">
    <property type="entry name" value="BTAD"/>
    <property type="match status" value="1"/>
</dbReference>
<dbReference type="InterPro" id="IPR005158">
    <property type="entry name" value="BTAD"/>
</dbReference>
<dbReference type="GO" id="GO:0006355">
    <property type="term" value="P:regulation of DNA-templated transcription"/>
    <property type="evidence" value="ECO:0007669"/>
    <property type="project" value="InterPro"/>
</dbReference>
<feature type="domain" description="OmpR/PhoB-type" evidence="4">
    <location>
        <begin position="834"/>
        <end position="906"/>
    </location>
</feature>
<dbReference type="SUPFAM" id="SSF48452">
    <property type="entry name" value="TPR-like"/>
    <property type="match status" value="1"/>
</dbReference>
<evidence type="ECO:0000259" key="4">
    <source>
        <dbReference type="SMART" id="SM00862"/>
    </source>
</evidence>
<dbReference type="Gene3D" id="1.25.40.10">
    <property type="entry name" value="Tetratricopeptide repeat domain"/>
    <property type="match status" value="1"/>
</dbReference>
<dbReference type="SUPFAM" id="SSF46894">
    <property type="entry name" value="C-terminal effector domain of the bipartite response regulators"/>
    <property type="match status" value="1"/>
</dbReference>
<organism evidence="6">
    <name type="scientific">hydrothermal vent metagenome</name>
    <dbReference type="NCBI Taxonomy" id="652676"/>
    <lineage>
        <taxon>unclassified sequences</taxon>
        <taxon>metagenomes</taxon>
        <taxon>ecological metagenomes</taxon>
    </lineage>
</organism>
<dbReference type="Pfam" id="PF24883">
    <property type="entry name" value="NPHP3_N"/>
    <property type="match status" value="1"/>
</dbReference>
<dbReference type="SUPFAM" id="SSF52540">
    <property type="entry name" value="P-loop containing nucleoside triphosphate hydrolases"/>
    <property type="match status" value="1"/>
</dbReference>
<comment type="similarity">
    <text evidence="1">Belongs to the AfsR/DnrI/RedD regulatory family.</text>
</comment>
<accession>A0A3B0XSH3</accession>
<keyword evidence="2" id="KW-0677">Repeat</keyword>
<dbReference type="EMBL" id="UOFH01000337">
    <property type="protein sequence ID" value="VAW66162.1"/>
    <property type="molecule type" value="Genomic_DNA"/>
</dbReference>
<dbReference type="SMART" id="SM00862">
    <property type="entry name" value="Trans_reg_C"/>
    <property type="match status" value="1"/>
</dbReference>
<evidence type="ECO:0000313" key="6">
    <source>
        <dbReference type="EMBL" id="VAW66162.1"/>
    </source>
</evidence>
<protein>
    <recommendedName>
        <fullName evidence="7">Bacterial transcriptional activator domain-containing protein</fullName>
    </recommendedName>
</protein>
<dbReference type="InterPro" id="IPR059106">
    <property type="entry name" value="WHD_MalT"/>
</dbReference>
<evidence type="ECO:0000259" key="5">
    <source>
        <dbReference type="SMART" id="SM01043"/>
    </source>
</evidence>
<dbReference type="Gene3D" id="1.10.10.10">
    <property type="entry name" value="Winged helix-like DNA-binding domain superfamily/Winged helix DNA-binding domain"/>
    <property type="match status" value="1"/>
</dbReference>
<feature type="domain" description="Bacterial transcriptional activator" evidence="5">
    <location>
        <begin position="913"/>
        <end position="1053"/>
    </location>
</feature>
<dbReference type="GO" id="GO:0000160">
    <property type="term" value="P:phosphorelay signal transduction system"/>
    <property type="evidence" value="ECO:0007669"/>
    <property type="project" value="InterPro"/>
</dbReference>
<dbReference type="AlphaFoldDB" id="A0A3B0XSH3"/>
<proteinExistence type="inferred from homology"/>
<dbReference type="InterPro" id="IPR016032">
    <property type="entry name" value="Sig_transdc_resp-reg_C-effctor"/>
</dbReference>
<evidence type="ECO:0008006" key="7">
    <source>
        <dbReference type="Google" id="ProtNLM"/>
    </source>
</evidence>
<dbReference type="Pfam" id="PF25873">
    <property type="entry name" value="WHD_MalT"/>
    <property type="match status" value="1"/>
</dbReference>
<name>A0A3B0XSH3_9ZZZZ</name>
<dbReference type="InterPro" id="IPR056884">
    <property type="entry name" value="NPHP3-like_N"/>
</dbReference>